<dbReference type="AlphaFoldDB" id="A0A1F7FMB3"/>
<dbReference type="EC" id="2.7.11.1" evidence="1"/>
<comment type="caution">
    <text evidence="10">The sequence shown here is derived from an EMBL/GenBank/DDBJ whole genome shotgun (WGS) entry which is preliminary data.</text>
</comment>
<dbReference type="PROSITE" id="PS00108">
    <property type="entry name" value="PROTEIN_KINASE_ST"/>
    <property type="match status" value="1"/>
</dbReference>
<evidence type="ECO:0000256" key="8">
    <source>
        <dbReference type="SAM" id="Phobius"/>
    </source>
</evidence>
<evidence type="ECO:0000313" key="11">
    <source>
        <dbReference type="Proteomes" id="UP000179243"/>
    </source>
</evidence>
<dbReference type="FunFam" id="1.10.510.10:FF:000021">
    <property type="entry name" value="Serine/threonine protein kinase"/>
    <property type="match status" value="1"/>
</dbReference>
<dbReference type="PANTHER" id="PTHR43289:SF6">
    <property type="entry name" value="SERINE_THREONINE-PROTEIN KINASE NEKL-3"/>
    <property type="match status" value="1"/>
</dbReference>
<dbReference type="InterPro" id="IPR007890">
    <property type="entry name" value="CHASE2"/>
</dbReference>
<keyword evidence="4 7" id="KW-0547">Nucleotide-binding</keyword>
<dbReference type="InterPro" id="IPR017441">
    <property type="entry name" value="Protein_kinase_ATP_BS"/>
</dbReference>
<evidence type="ECO:0000256" key="2">
    <source>
        <dbReference type="ARBA" id="ARBA00022527"/>
    </source>
</evidence>
<keyword evidence="8" id="KW-1133">Transmembrane helix</keyword>
<keyword evidence="8" id="KW-0812">Transmembrane</keyword>
<dbReference type="Pfam" id="PF05226">
    <property type="entry name" value="CHASE2"/>
    <property type="match status" value="1"/>
</dbReference>
<dbReference type="GO" id="GO:0005524">
    <property type="term" value="F:ATP binding"/>
    <property type="evidence" value="ECO:0007669"/>
    <property type="project" value="UniProtKB-UniRule"/>
</dbReference>
<dbReference type="EMBL" id="MFYX01000001">
    <property type="protein sequence ID" value="OGK07617.1"/>
    <property type="molecule type" value="Genomic_DNA"/>
</dbReference>
<dbReference type="PROSITE" id="PS50011">
    <property type="entry name" value="PROTEIN_KINASE_DOM"/>
    <property type="match status" value="1"/>
</dbReference>
<dbReference type="InterPro" id="IPR000719">
    <property type="entry name" value="Prot_kinase_dom"/>
</dbReference>
<dbReference type="InterPro" id="IPR008271">
    <property type="entry name" value="Ser/Thr_kinase_AS"/>
</dbReference>
<dbReference type="Pfam" id="PF00069">
    <property type="entry name" value="Pkinase"/>
    <property type="match status" value="1"/>
</dbReference>
<dbReference type="PANTHER" id="PTHR43289">
    <property type="entry name" value="MITOGEN-ACTIVATED PROTEIN KINASE KINASE KINASE 20-RELATED"/>
    <property type="match status" value="1"/>
</dbReference>
<feature type="transmembrane region" description="Helical" evidence="8">
    <location>
        <begin position="368"/>
        <end position="387"/>
    </location>
</feature>
<dbReference type="GO" id="GO:0004674">
    <property type="term" value="F:protein serine/threonine kinase activity"/>
    <property type="evidence" value="ECO:0007669"/>
    <property type="project" value="UniProtKB-KW"/>
</dbReference>
<organism evidence="10 11">
    <name type="scientific">Candidatus Raymondbacteria bacterium RIFOXYD12_FULL_49_13</name>
    <dbReference type="NCBI Taxonomy" id="1817890"/>
    <lineage>
        <taxon>Bacteria</taxon>
        <taxon>Raymondiibacteriota</taxon>
    </lineage>
</organism>
<keyword evidence="8" id="KW-0472">Membrane</keyword>
<feature type="domain" description="Protein kinase" evidence="9">
    <location>
        <begin position="449"/>
        <end position="711"/>
    </location>
</feature>
<dbReference type="PROSITE" id="PS00107">
    <property type="entry name" value="PROTEIN_KINASE_ATP"/>
    <property type="match status" value="1"/>
</dbReference>
<evidence type="ECO:0000256" key="4">
    <source>
        <dbReference type="ARBA" id="ARBA00022741"/>
    </source>
</evidence>
<evidence type="ECO:0000256" key="3">
    <source>
        <dbReference type="ARBA" id="ARBA00022679"/>
    </source>
</evidence>
<keyword evidence="6 7" id="KW-0067">ATP-binding</keyword>
<evidence type="ECO:0000313" key="10">
    <source>
        <dbReference type="EMBL" id="OGK07617.1"/>
    </source>
</evidence>
<gene>
    <name evidence="10" type="ORF">A2519_21875</name>
</gene>
<evidence type="ECO:0000256" key="5">
    <source>
        <dbReference type="ARBA" id="ARBA00022777"/>
    </source>
</evidence>
<feature type="binding site" evidence="7">
    <location>
        <position position="478"/>
    </location>
    <ligand>
        <name>ATP</name>
        <dbReference type="ChEBI" id="CHEBI:30616"/>
    </ligand>
</feature>
<evidence type="ECO:0000256" key="1">
    <source>
        <dbReference type="ARBA" id="ARBA00012513"/>
    </source>
</evidence>
<evidence type="ECO:0000259" key="9">
    <source>
        <dbReference type="PROSITE" id="PS50011"/>
    </source>
</evidence>
<dbReference type="Gene3D" id="1.10.510.10">
    <property type="entry name" value="Transferase(Phosphotransferase) domain 1"/>
    <property type="match status" value="1"/>
</dbReference>
<keyword evidence="3" id="KW-0808">Transferase</keyword>
<feature type="transmembrane region" description="Helical" evidence="8">
    <location>
        <begin position="336"/>
        <end position="359"/>
    </location>
</feature>
<dbReference type="SUPFAM" id="SSF56112">
    <property type="entry name" value="Protein kinase-like (PK-like)"/>
    <property type="match status" value="1"/>
</dbReference>
<proteinExistence type="predicted"/>
<reference evidence="10 11" key="1">
    <citation type="journal article" date="2016" name="Nat. Commun.">
        <title>Thousands of microbial genomes shed light on interconnected biogeochemical processes in an aquifer system.</title>
        <authorList>
            <person name="Anantharaman K."/>
            <person name="Brown C.T."/>
            <person name="Hug L.A."/>
            <person name="Sharon I."/>
            <person name="Castelle C.J."/>
            <person name="Probst A.J."/>
            <person name="Thomas B.C."/>
            <person name="Singh A."/>
            <person name="Wilkins M.J."/>
            <person name="Karaoz U."/>
            <person name="Brodie E.L."/>
            <person name="Williams K.H."/>
            <person name="Hubbard S.S."/>
            <person name="Banfield J.F."/>
        </authorList>
    </citation>
    <scope>NUCLEOTIDE SEQUENCE [LARGE SCALE GENOMIC DNA]</scope>
</reference>
<feature type="transmembrane region" description="Helical" evidence="8">
    <location>
        <begin position="393"/>
        <end position="409"/>
    </location>
</feature>
<dbReference type="SMART" id="SM01080">
    <property type="entry name" value="CHASE2"/>
    <property type="match status" value="1"/>
</dbReference>
<dbReference type="CDD" id="cd14014">
    <property type="entry name" value="STKc_PknB_like"/>
    <property type="match status" value="1"/>
</dbReference>
<keyword evidence="5" id="KW-0418">Kinase</keyword>
<dbReference type="SMART" id="SM00220">
    <property type="entry name" value="S_TKc"/>
    <property type="match status" value="1"/>
</dbReference>
<dbReference type="Gene3D" id="3.30.200.20">
    <property type="entry name" value="Phosphorylase Kinase, domain 1"/>
    <property type="match status" value="1"/>
</dbReference>
<keyword evidence="2" id="KW-0723">Serine/threonine-protein kinase</keyword>
<evidence type="ECO:0000256" key="6">
    <source>
        <dbReference type="ARBA" id="ARBA00022840"/>
    </source>
</evidence>
<evidence type="ECO:0000256" key="7">
    <source>
        <dbReference type="PROSITE-ProRule" id="PRU10141"/>
    </source>
</evidence>
<sequence length="712" mass="78985">MKWLKVIGVTLIIIIIHFFLKNSDGFIQNIFYSFRGKVGPAENTVIVAIDPGSINVIGDWPWKRTKIAELVDSVSACGPSVIFVNCFFRPKDFAGMGDEDKEAIRAENKDLARAFIAAQNVVVPYFFEKFEKSLDVQLLVVPPERILLTRFLNMENTSAGSDLYIANAIRSPEQAVLESARSLGYHNIGKEQGIHTTRHILQTIVYANNFYPAISLEIAREHLKLDRGSMALKINEEVALGDHLRLPMNTDGSSMINFYGPSKAFPYISASDLLGRNFNKQRCAGKIVIIGITDPALKRDYDGHITPFDNNMAASEVWANIIENTLTASFINSSSLFFALVLPLIIILLLAIPCTLVCVKMTFKKQTLTLFACFAVLVFTGFIFFLFKIWVPLLVPLLYIAGLFLSFVWKRFKVRGLPLATMPGGTTGINPSETILFSQTGQLMRIGRYQIIKELGSGAMGTVYKANDPVINRTVAIKTIRRDLGIGANKELRERFLREAHAAGTLSHPNIVIIYDYGDTDSVSYIAMEYLEGTSLEEKLANEKKLGVAETIAIVCQVADGLDKAHAQGIVHRDIKPANIMLMNNDTKVKIMDFGVAKISNAAMTQTGKTLGTPYYMSPEQINGEEIDNRSDIFSLGVIAYECLAGVRPFRGENISKLSYAILQETQQNLSSIDSNVSPAVDEVLNKALAKERHNRFAHAAEFSTKLKKVLI</sequence>
<accession>A0A1F7FMB3</accession>
<dbReference type="InterPro" id="IPR011009">
    <property type="entry name" value="Kinase-like_dom_sf"/>
</dbReference>
<protein>
    <recommendedName>
        <fullName evidence="1">non-specific serine/threonine protein kinase</fullName>
        <ecNumber evidence="1">2.7.11.1</ecNumber>
    </recommendedName>
</protein>
<dbReference type="Proteomes" id="UP000179243">
    <property type="component" value="Unassembled WGS sequence"/>
</dbReference>
<name>A0A1F7FMB3_UNCRA</name>